<dbReference type="InterPro" id="IPR033690">
    <property type="entry name" value="Adenylat_kinase_CS"/>
</dbReference>
<comment type="function">
    <text evidence="5">Catalyzes the reversible transfer of the terminal phosphate group between ATP and AMP. Plays an important role in cellular energy homeostasis and in adenine nucleotide metabolism.</text>
</comment>
<feature type="binding site" evidence="5">
    <location>
        <position position="126"/>
    </location>
    <ligand>
        <name>ATP</name>
        <dbReference type="ChEBI" id="CHEBI:30616"/>
    </ligand>
</feature>
<sequence length="223" mass="24676">MNILTFGPNGSGKGTQGSLVKKKYNLAHIESGAIFREHIGGGTELGMKAKGYIDKGELVPDEITIPMILETLKAKGGNGWLLDGFPRNMVQAEKLWEALQKEGMKLDYVIEILLDRQIAKDRIMGRRLCVNDPNHPNNIFIDAIKPNGDKCRVCGGDLKTRSDDQDEDAINKRHDIYYDTNTGTLAAAYFYKKLAGEGKTKYIELEGAGSIDSIKETLLSQLD</sequence>
<dbReference type="GO" id="GO:0044209">
    <property type="term" value="P:AMP salvage"/>
    <property type="evidence" value="ECO:0007669"/>
    <property type="project" value="UniProtKB-UniRule"/>
</dbReference>
<dbReference type="UniPathway" id="UPA00588">
    <property type="reaction ID" value="UER00649"/>
</dbReference>
<evidence type="ECO:0000256" key="1">
    <source>
        <dbReference type="ARBA" id="ARBA00022679"/>
    </source>
</evidence>
<dbReference type="Pfam" id="PF00406">
    <property type="entry name" value="ADK"/>
    <property type="match status" value="1"/>
</dbReference>
<dbReference type="OrthoDB" id="9805030at2"/>
<evidence type="ECO:0000256" key="3">
    <source>
        <dbReference type="ARBA" id="ARBA00022741"/>
    </source>
</evidence>
<keyword evidence="4 5" id="KW-0418">Kinase</keyword>
<evidence type="ECO:0000313" key="8">
    <source>
        <dbReference type="EMBL" id="QAZ68159.1"/>
    </source>
</evidence>
<organism evidence="8 9">
    <name type="scientific">Solidesulfovibrio carbinolicus</name>
    <dbReference type="NCBI Taxonomy" id="296842"/>
    <lineage>
        <taxon>Bacteria</taxon>
        <taxon>Pseudomonadati</taxon>
        <taxon>Thermodesulfobacteriota</taxon>
        <taxon>Desulfovibrionia</taxon>
        <taxon>Desulfovibrionales</taxon>
        <taxon>Desulfovibrionaceae</taxon>
        <taxon>Solidesulfovibrio</taxon>
    </lineage>
</organism>
<name>A0A4P6I2T3_9BACT</name>
<comment type="catalytic activity">
    <reaction evidence="5 7">
        <text>AMP + ATP = 2 ADP</text>
        <dbReference type="Rhea" id="RHEA:12973"/>
        <dbReference type="ChEBI" id="CHEBI:30616"/>
        <dbReference type="ChEBI" id="CHEBI:456215"/>
        <dbReference type="ChEBI" id="CHEBI:456216"/>
        <dbReference type="EC" id="2.7.4.3"/>
    </reaction>
</comment>
<dbReference type="PRINTS" id="PR00094">
    <property type="entry name" value="ADENYLTKNASE"/>
</dbReference>
<feature type="binding site" evidence="5">
    <location>
        <position position="161"/>
    </location>
    <ligand>
        <name>AMP</name>
        <dbReference type="ChEBI" id="CHEBI:456215"/>
    </ligand>
</feature>
<accession>A0A4P6I2T3</accession>
<comment type="pathway">
    <text evidence="5">Purine metabolism; AMP biosynthesis via salvage pathway; AMP from ADP: step 1/1.</text>
</comment>
<proteinExistence type="inferred from homology"/>
<reference evidence="8 9" key="1">
    <citation type="submission" date="2018-02" db="EMBL/GenBank/DDBJ databases">
        <title>Genome sequence of Desulfovibrio carbinolicus DSM 3852.</title>
        <authorList>
            <person name="Wilbanks E."/>
            <person name="Skennerton C.T."/>
            <person name="Orphan V.J."/>
        </authorList>
    </citation>
    <scope>NUCLEOTIDE SEQUENCE [LARGE SCALE GENOMIC DNA]</scope>
    <source>
        <strain evidence="8 9">DSM 3852</strain>
    </source>
</reference>
<keyword evidence="5 7" id="KW-0067">ATP-binding</keyword>
<dbReference type="GO" id="GO:0004017">
    <property type="term" value="F:AMP kinase activity"/>
    <property type="evidence" value="ECO:0007669"/>
    <property type="project" value="UniProtKB-UniRule"/>
</dbReference>
<evidence type="ECO:0000256" key="5">
    <source>
        <dbReference type="HAMAP-Rule" id="MF_00235"/>
    </source>
</evidence>
<comment type="subunit">
    <text evidence="5 7">Monomer.</text>
</comment>
<feature type="region of interest" description="NMP" evidence="5">
    <location>
        <begin position="30"/>
        <end position="59"/>
    </location>
</feature>
<dbReference type="SUPFAM" id="SSF52540">
    <property type="entry name" value="P-loop containing nucleoside triphosphate hydrolases"/>
    <property type="match status" value="1"/>
</dbReference>
<dbReference type="PANTHER" id="PTHR23359">
    <property type="entry name" value="NUCLEOTIDE KINASE"/>
    <property type="match status" value="1"/>
</dbReference>
<dbReference type="EMBL" id="CP026538">
    <property type="protein sequence ID" value="QAZ68159.1"/>
    <property type="molecule type" value="Genomic_DNA"/>
</dbReference>
<evidence type="ECO:0000256" key="7">
    <source>
        <dbReference type="RuleBase" id="RU003331"/>
    </source>
</evidence>
<gene>
    <name evidence="5" type="primary">adk</name>
    <name evidence="8" type="ORF">C3Y92_13380</name>
</gene>
<comment type="caution">
    <text evidence="5">Lacks conserved residue(s) required for the propagation of feature annotation.</text>
</comment>
<dbReference type="CDD" id="cd01428">
    <property type="entry name" value="ADK"/>
    <property type="match status" value="1"/>
</dbReference>
<feature type="binding site" evidence="5">
    <location>
        <position position="173"/>
    </location>
    <ligand>
        <name>AMP</name>
        <dbReference type="ChEBI" id="CHEBI:456215"/>
    </ligand>
</feature>
<dbReference type="EC" id="2.7.4.3" evidence="5 7"/>
<feature type="binding site" evidence="5">
    <location>
        <position position="91"/>
    </location>
    <ligand>
        <name>AMP</name>
        <dbReference type="ChEBI" id="CHEBI:456215"/>
    </ligand>
</feature>
<feature type="binding site" evidence="5">
    <location>
        <begin position="10"/>
        <end position="15"/>
    </location>
    <ligand>
        <name>ATP</name>
        <dbReference type="ChEBI" id="CHEBI:30616"/>
    </ligand>
</feature>
<evidence type="ECO:0000313" key="9">
    <source>
        <dbReference type="Proteomes" id="UP000293296"/>
    </source>
</evidence>
<evidence type="ECO:0000256" key="4">
    <source>
        <dbReference type="ARBA" id="ARBA00022777"/>
    </source>
</evidence>
<keyword evidence="9" id="KW-1185">Reference proteome</keyword>
<dbReference type="InterPro" id="IPR000850">
    <property type="entry name" value="Adenylat/UMP-CMP_kin"/>
</dbReference>
<dbReference type="GO" id="GO:0005737">
    <property type="term" value="C:cytoplasm"/>
    <property type="evidence" value="ECO:0007669"/>
    <property type="project" value="UniProtKB-SubCell"/>
</dbReference>
<dbReference type="HAMAP" id="MF_00235">
    <property type="entry name" value="Adenylate_kinase_Adk"/>
    <property type="match status" value="1"/>
</dbReference>
<dbReference type="InterPro" id="IPR027417">
    <property type="entry name" value="P-loop_NTPase"/>
</dbReference>
<keyword evidence="1 5" id="KW-0808">Transferase</keyword>
<dbReference type="RefSeq" id="WP_129353382.1">
    <property type="nucleotide sequence ID" value="NZ_CP026538.1"/>
</dbReference>
<keyword evidence="3 5" id="KW-0547">Nucleotide-binding</keyword>
<keyword evidence="5" id="KW-0963">Cytoplasm</keyword>
<evidence type="ECO:0000256" key="2">
    <source>
        <dbReference type="ARBA" id="ARBA00022727"/>
    </source>
</evidence>
<evidence type="ECO:0000256" key="6">
    <source>
        <dbReference type="RuleBase" id="RU003330"/>
    </source>
</evidence>
<dbReference type="NCBIfam" id="NF011102">
    <property type="entry name" value="PRK14529.1"/>
    <property type="match status" value="1"/>
</dbReference>
<feature type="binding site" evidence="5">
    <location>
        <begin position="84"/>
        <end position="87"/>
    </location>
    <ligand>
        <name>AMP</name>
        <dbReference type="ChEBI" id="CHEBI:456215"/>
    </ligand>
</feature>
<comment type="similarity">
    <text evidence="5 6">Belongs to the adenylate kinase family.</text>
</comment>
<keyword evidence="2 5" id="KW-0545">Nucleotide biosynthesis</keyword>
<feature type="binding site" evidence="5">
    <location>
        <position position="209"/>
    </location>
    <ligand>
        <name>ATP</name>
        <dbReference type="ChEBI" id="CHEBI:30616"/>
    </ligand>
</feature>
<dbReference type="KEGG" id="dcb:C3Y92_13380"/>
<comment type="domain">
    <text evidence="5">Consists of three domains, a large central CORE domain and two small peripheral domains, NMPbind and LID, which undergo movements during catalysis. The LID domain closes over the site of phosphoryl transfer upon ATP binding. Assembling and dissambling the active center during each catalytic cycle provides an effective means to prevent ATP hydrolysis.</text>
</comment>
<protein>
    <recommendedName>
        <fullName evidence="5 7">Adenylate kinase</fullName>
        <shortName evidence="5">AK</shortName>
        <ecNumber evidence="5 7">2.7.4.3</ecNumber>
    </recommendedName>
    <alternativeName>
        <fullName evidence="5">ATP-AMP transphosphorylase</fullName>
    </alternativeName>
    <alternativeName>
        <fullName evidence="5">ATP:AMP phosphotransferase</fullName>
    </alternativeName>
    <alternativeName>
        <fullName evidence="5">Adenylate monophosphate kinase</fullName>
    </alternativeName>
</protein>
<dbReference type="Gene3D" id="3.40.50.300">
    <property type="entry name" value="P-loop containing nucleotide triphosphate hydrolases"/>
    <property type="match status" value="1"/>
</dbReference>
<feature type="binding site" evidence="5">
    <location>
        <position position="31"/>
    </location>
    <ligand>
        <name>AMP</name>
        <dbReference type="ChEBI" id="CHEBI:456215"/>
    </ligand>
</feature>
<dbReference type="Proteomes" id="UP000293296">
    <property type="component" value="Chromosome"/>
</dbReference>
<dbReference type="GO" id="GO:0005524">
    <property type="term" value="F:ATP binding"/>
    <property type="evidence" value="ECO:0007669"/>
    <property type="project" value="UniProtKB-UniRule"/>
</dbReference>
<dbReference type="AlphaFoldDB" id="A0A4P6I2T3"/>
<feature type="binding site" evidence="5">
    <location>
        <begin position="57"/>
        <end position="59"/>
    </location>
    <ligand>
        <name>AMP</name>
        <dbReference type="ChEBI" id="CHEBI:456215"/>
    </ligand>
</feature>
<comment type="subcellular location">
    <subcellularLocation>
        <location evidence="5 7">Cytoplasm</location>
    </subcellularLocation>
</comment>
<feature type="binding site" evidence="5">
    <location>
        <position position="36"/>
    </location>
    <ligand>
        <name>AMP</name>
        <dbReference type="ChEBI" id="CHEBI:456215"/>
    </ligand>
</feature>
<dbReference type="PROSITE" id="PS00113">
    <property type="entry name" value="ADENYLATE_KINASE"/>
    <property type="match status" value="1"/>
</dbReference>